<comment type="caution">
    <text evidence="3">The sequence shown here is derived from an EMBL/GenBank/DDBJ whole genome shotgun (WGS) entry which is preliminary data.</text>
</comment>
<name>A0A9P6Q0E0_9FUNG</name>
<sequence>MVSFNKSFILTVALAASVSALVIPRSTQENVNEDPCTVLSSLDPSQVALDHVVNCYRAIPFDSEREGSFLENLAILYDNFFVYKDLALTSPGAPFSIPSVDILADFDEIAKREYESAYDFHHDLRLAVARLHDAHSTYVVDCFRTYTFVQPIALYAPVVDGVQSIRVFASDTEKDLSDCEVILIDGEKPDVHLQEWADKYTAFSKDPGVRLNFALATTIFDAKTGAFQPDFGVFQSRDFLPDKLSIEYQLVCPAENDEDSPSSLTVTGEYAVIGPTDGVQFKDVASFLESCAQPPFDAQIPPDEDLFEAVTGQPHLPHVDQQQKRVQIARRADSSPPPEFKHADIVANTEFCGFYQMKEDPSVGIIHISSMRVVLEKYGPIIEGLDLLASKGVTNLIIDLTNNAGGLMKFAGDAASMFFNIPSALQGSHVGDIRESAGVLRIGMADSADTTVHTLYEPTYYSSETDDVRLTGEELYGQSVQYTRGGRSSNYTPLVRLSWTNTPNNTTFPWSEDATKIKILTDGRCGSACGMLTDFLVTRHGVEVYAIGGYQGESLSMYSFAGASVLSWKEISQFHMELNIEAPMPVQAFAGTFNIPWFEVYSNGDSTPLDYSNDRYHPTYRLDFTPDNMRNRDSLWKTVAEQAWGELTPQ</sequence>
<protein>
    <recommendedName>
        <fullName evidence="2">Tail specific protease domain-containing protein</fullName>
    </recommendedName>
</protein>
<keyword evidence="4" id="KW-1185">Reference proteome</keyword>
<organism evidence="3 4">
    <name type="scientific">Actinomortierella ambigua</name>
    <dbReference type="NCBI Taxonomy" id="1343610"/>
    <lineage>
        <taxon>Eukaryota</taxon>
        <taxon>Fungi</taxon>
        <taxon>Fungi incertae sedis</taxon>
        <taxon>Mucoromycota</taxon>
        <taxon>Mortierellomycotina</taxon>
        <taxon>Mortierellomycetes</taxon>
        <taxon>Mortierellales</taxon>
        <taxon>Mortierellaceae</taxon>
        <taxon>Actinomortierella</taxon>
    </lineage>
</organism>
<proteinExistence type="predicted"/>
<dbReference type="GO" id="GO:0008236">
    <property type="term" value="F:serine-type peptidase activity"/>
    <property type="evidence" value="ECO:0007669"/>
    <property type="project" value="InterPro"/>
</dbReference>
<feature type="signal peptide" evidence="1">
    <location>
        <begin position="1"/>
        <end position="20"/>
    </location>
</feature>
<dbReference type="AlphaFoldDB" id="A0A9P6Q0E0"/>
<dbReference type="PANTHER" id="PTHR37049:SF4">
    <property type="entry name" value="RHODANESE DOMAIN-CONTAINING PROTEIN"/>
    <property type="match status" value="1"/>
</dbReference>
<evidence type="ECO:0000313" key="3">
    <source>
        <dbReference type="EMBL" id="KAG0256542.1"/>
    </source>
</evidence>
<evidence type="ECO:0000259" key="2">
    <source>
        <dbReference type="Pfam" id="PF03572"/>
    </source>
</evidence>
<dbReference type="GO" id="GO:0006508">
    <property type="term" value="P:proteolysis"/>
    <property type="evidence" value="ECO:0007669"/>
    <property type="project" value="InterPro"/>
</dbReference>
<evidence type="ECO:0000256" key="1">
    <source>
        <dbReference type="SAM" id="SignalP"/>
    </source>
</evidence>
<gene>
    <name evidence="3" type="ORF">DFQ27_005683</name>
</gene>
<feature type="domain" description="Tail specific protease" evidence="2">
    <location>
        <begin position="363"/>
        <end position="422"/>
    </location>
</feature>
<keyword evidence="1" id="KW-0732">Signal</keyword>
<dbReference type="EMBL" id="JAAAJB010000406">
    <property type="protein sequence ID" value="KAG0256542.1"/>
    <property type="molecule type" value="Genomic_DNA"/>
</dbReference>
<dbReference type="Pfam" id="PF03572">
    <property type="entry name" value="Peptidase_S41"/>
    <property type="match status" value="1"/>
</dbReference>
<dbReference type="InterPro" id="IPR052766">
    <property type="entry name" value="S41A_metabolite_peptidase"/>
</dbReference>
<dbReference type="Gene3D" id="3.90.226.10">
    <property type="entry name" value="2-enoyl-CoA Hydratase, Chain A, domain 1"/>
    <property type="match status" value="1"/>
</dbReference>
<dbReference type="OrthoDB" id="27214at2759"/>
<dbReference type="InterPro" id="IPR005151">
    <property type="entry name" value="Tail-specific_protease"/>
</dbReference>
<reference evidence="3" key="1">
    <citation type="journal article" date="2020" name="Fungal Divers.">
        <title>Resolving the Mortierellaceae phylogeny through synthesis of multi-gene phylogenetics and phylogenomics.</title>
        <authorList>
            <person name="Vandepol N."/>
            <person name="Liber J."/>
            <person name="Desiro A."/>
            <person name="Na H."/>
            <person name="Kennedy M."/>
            <person name="Barry K."/>
            <person name="Grigoriev I.V."/>
            <person name="Miller A.N."/>
            <person name="O'Donnell K."/>
            <person name="Stajich J.E."/>
            <person name="Bonito G."/>
        </authorList>
    </citation>
    <scope>NUCLEOTIDE SEQUENCE</scope>
    <source>
        <strain evidence="3">BC1065</strain>
    </source>
</reference>
<dbReference type="SUPFAM" id="SSF52096">
    <property type="entry name" value="ClpP/crotonase"/>
    <property type="match status" value="1"/>
</dbReference>
<dbReference type="InterPro" id="IPR029045">
    <property type="entry name" value="ClpP/crotonase-like_dom_sf"/>
</dbReference>
<dbReference type="PANTHER" id="PTHR37049">
    <property type="entry name" value="PEPTIDASE S41 FAMILY PROTEIN"/>
    <property type="match status" value="1"/>
</dbReference>
<dbReference type="Proteomes" id="UP000807716">
    <property type="component" value="Unassembled WGS sequence"/>
</dbReference>
<accession>A0A9P6Q0E0</accession>
<feature type="chain" id="PRO_5040496878" description="Tail specific protease domain-containing protein" evidence="1">
    <location>
        <begin position="21"/>
        <end position="650"/>
    </location>
</feature>
<evidence type="ECO:0000313" key="4">
    <source>
        <dbReference type="Proteomes" id="UP000807716"/>
    </source>
</evidence>